<feature type="transmembrane region" description="Helical" evidence="5">
    <location>
        <begin position="12"/>
        <end position="33"/>
    </location>
</feature>
<keyword evidence="4 5" id="KW-0472">Membrane</keyword>
<accession>A0A941W4F8</accession>
<dbReference type="Pfam" id="PF25129">
    <property type="entry name" value="Pyr4-TMTC"/>
    <property type="match status" value="1"/>
</dbReference>
<keyword evidence="2 5" id="KW-0812">Transmembrane</keyword>
<feature type="transmembrane region" description="Helical" evidence="5">
    <location>
        <begin position="45"/>
        <end position="65"/>
    </location>
</feature>
<sequence length="220" mass="25539">MTGQLINLQDYTITQLVFFFLCLSFWLYTYVFVVKDTIKYKFVQIPLFAIFLNFGWEITTTFWAQPDMGDIVYIGYIGWAVVDAVIVILAFMYGRSQLNHKIMKDNFYLIMVFGLTGGFISMFFFIRQYDLPGAPLTGFILNVEMSILFVLMALNHDIQLLSRHVAWGKFLGTSGAGVTFFLKYPENNFLITLYILIFIFDVFYIFLLYNSKVVKSKSLA</sequence>
<comment type="caution">
    <text evidence="6">The sequence shown here is derived from an EMBL/GenBank/DDBJ whole genome shotgun (WGS) entry which is preliminary data.</text>
</comment>
<evidence type="ECO:0000256" key="5">
    <source>
        <dbReference type="SAM" id="Phobius"/>
    </source>
</evidence>
<evidence type="ECO:0000256" key="4">
    <source>
        <dbReference type="ARBA" id="ARBA00023136"/>
    </source>
</evidence>
<proteinExistence type="predicted"/>
<keyword evidence="3 5" id="KW-1133">Transmembrane helix</keyword>
<feature type="transmembrane region" description="Helical" evidence="5">
    <location>
        <begin position="106"/>
        <end position="126"/>
    </location>
</feature>
<feature type="transmembrane region" description="Helical" evidence="5">
    <location>
        <begin position="132"/>
        <end position="154"/>
    </location>
</feature>
<dbReference type="PANTHER" id="PTHR42038">
    <property type="match status" value="1"/>
</dbReference>
<evidence type="ECO:0000256" key="2">
    <source>
        <dbReference type="ARBA" id="ARBA00022692"/>
    </source>
</evidence>
<evidence type="ECO:0000256" key="1">
    <source>
        <dbReference type="ARBA" id="ARBA00004141"/>
    </source>
</evidence>
<gene>
    <name evidence="6" type="ORF">MAG551_02349</name>
</gene>
<protein>
    <submittedName>
        <fullName evidence="6">Uncharacterized protein</fullName>
    </submittedName>
</protein>
<dbReference type="PANTHER" id="PTHR42038:SF2">
    <property type="entry name" value="TERPENE CYCLASE AUSL"/>
    <property type="match status" value="1"/>
</dbReference>
<organism evidence="6 7">
    <name type="scientific">Candidatus Scalindua arabica</name>
    <dbReference type="NCBI Taxonomy" id="1127984"/>
    <lineage>
        <taxon>Bacteria</taxon>
        <taxon>Pseudomonadati</taxon>
        <taxon>Planctomycetota</taxon>
        <taxon>Candidatus Brocadiia</taxon>
        <taxon>Candidatus Brocadiales</taxon>
        <taxon>Candidatus Scalinduaceae</taxon>
        <taxon>Candidatus Scalindua</taxon>
    </lineage>
</organism>
<dbReference type="InterPro" id="IPR039020">
    <property type="entry name" value="PaxB-like"/>
</dbReference>
<evidence type="ECO:0000313" key="7">
    <source>
        <dbReference type="Proteomes" id="UP000722750"/>
    </source>
</evidence>
<feature type="transmembrane region" description="Helical" evidence="5">
    <location>
        <begin position="71"/>
        <end position="94"/>
    </location>
</feature>
<evidence type="ECO:0000313" key="6">
    <source>
        <dbReference type="EMBL" id="MBS1259280.1"/>
    </source>
</evidence>
<feature type="transmembrane region" description="Helical" evidence="5">
    <location>
        <begin position="166"/>
        <end position="184"/>
    </location>
</feature>
<dbReference type="GO" id="GO:0016020">
    <property type="term" value="C:membrane"/>
    <property type="evidence" value="ECO:0007669"/>
    <property type="project" value="UniProtKB-SubCell"/>
</dbReference>
<evidence type="ECO:0000256" key="3">
    <source>
        <dbReference type="ARBA" id="ARBA00022989"/>
    </source>
</evidence>
<dbReference type="EMBL" id="JAANXD010000088">
    <property type="protein sequence ID" value="MBS1259280.1"/>
    <property type="molecule type" value="Genomic_DNA"/>
</dbReference>
<feature type="transmembrane region" description="Helical" evidence="5">
    <location>
        <begin position="190"/>
        <end position="209"/>
    </location>
</feature>
<dbReference type="Proteomes" id="UP000722750">
    <property type="component" value="Unassembled WGS sequence"/>
</dbReference>
<dbReference type="AlphaFoldDB" id="A0A941W4F8"/>
<name>A0A941W4F8_9BACT</name>
<comment type="subcellular location">
    <subcellularLocation>
        <location evidence="1">Membrane</location>
        <topology evidence="1">Multi-pass membrane protein</topology>
    </subcellularLocation>
</comment>
<dbReference type="GO" id="GO:0016829">
    <property type="term" value="F:lyase activity"/>
    <property type="evidence" value="ECO:0007669"/>
    <property type="project" value="InterPro"/>
</dbReference>
<reference evidence="6" key="1">
    <citation type="journal article" date="2021" name="ISME J.">
        <title>Fine-scale metabolic discontinuity in a stratified prokaryote microbiome of a Red Sea deep halocline.</title>
        <authorList>
            <person name="Michoud G."/>
            <person name="Ngugi D.K."/>
            <person name="Barozzi A."/>
            <person name="Merlino G."/>
            <person name="Calleja M.L."/>
            <person name="Delgado-Huertas A."/>
            <person name="Moran X.A.G."/>
            <person name="Daffonchio D."/>
        </authorList>
    </citation>
    <scope>NUCLEOTIDE SEQUENCE</scope>
    <source>
        <strain evidence="6">SuakinDeep_MAG55_1</strain>
    </source>
</reference>